<feature type="signal peptide" evidence="2">
    <location>
        <begin position="1"/>
        <end position="20"/>
    </location>
</feature>
<evidence type="ECO:0000313" key="3">
    <source>
        <dbReference type="EMBL" id="GMT32276.1"/>
    </source>
</evidence>
<gene>
    <name evidence="3" type="ORF">PFISCL1PPCAC_23573</name>
</gene>
<feature type="non-terminal residue" evidence="3">
    <location>
        <position position="163"/>
    </location>
</feature>
<proteinExistence type="predicted"/>
<feature type="chain" id="PRO_5043921609" evidence="2">
    <location>
        <begin position="21"/>
        <end position="163"/>
    </location>
</feature>
<name>A0AAV5WJX3_9BILA</name>
<dbReference type="EMBL" id="BTSY01000006">
    <property type="protein sequence ID" value="GMT32276.1"/>
    <property type="molecule type" value="Genomic_DNA"/>
</dbReference>
<reference evidence="3" key="1">
    <citation type="submission" date="2023-10" db="EMBL/GenBank/DDBJ databases">
        <title>Genome assembly of Pristionchus species.</title>
        <authorList>
            <person name="Yoshida K."/>
            <person name="Sommer R.J."/>
        </authorList>
    </citation>
    <scope>NUCLEOTIDE SEQUENCE</scope>
    <source>
        <strain evidence="3">RS5133</strain>
    </source>
</reference>
<comment type="caution">
    <text evidence="3">The sequence shown here is derived from an EMBL/GenBank/DDBJ whole genome shotgun (WGS) entry which is preliminary data.</text>
</comment>
<keyword evidence="2" id="KW-0732">Signal</keyword>
<evidence type="ECO:0000313" key="4">
    <source>
        <dbReference type="Proteomes" id="UP001432322"/>
    </source>
</evidence>
<keyword evidence="4" id="KW-1185">Reference proteome</keyword>
<sequence>IMRGLFVLFLLLILANLVENRSNKKKKQSSDCDDEHCEEPVDNTGDCIPPVVVVIFFTAYGFLLVGLYIYGAKLWIGLMEAKYKLRKMMALELALIHYDEFCERHSLHGRLELFVPASNDGFFMDAAVQEAWLSVNNLRARIPSVPTQEFQDLMRQNWDAVKR</sequence>
<feature type="non-terminal residue" evidence="3">
    <location>
        <position position="1"/>
    </location>
</feature>
<organism evidence="3 4">
    <name type="scientific">Pristionchus fissidentatus</name>
    <dbReference type="NCBI Taxonomy" id="1538716"/>
    <lineage>
        <taxon>Eukaryota</taxon>
        <taxon>Metazoa</taxon>
        <taxon>Ecdysozoa</taxon>
        <taxon>Nematoda</taxon>
        <taxon>Chromadorea</taxon>
        <taxon>Rhabditida</taxon>
        <taxon>Rhabditina</taxon>
        <taxon>Diplogasteromorpha</taxon>
        <taxon>Diplogasteroidea</taxon>
        <taxon>Neodiplogasteridae</taxon>
        <taxon>Pristionchus</taxon>
    </lineage>
</organism>
<evidence type="ECO:0000256" key="1">
    <source>
        <dbReference type="SAM" id="Phobius"/>
    </source>
</evidence>
<keyword evidence="1" id="KW-0472">Membrane</keyword>
<feature type="transmembrane region" description="Helical" evidence="1">
    <location>
        <begin position="51"/>
        <end position="78"/>
    </location>
</feature>
<keyword evidence="1" id="KW-1133">Transmembrane helix</keyword>
<evidence type="ECO:0000256" key="2">
    <source>
        <dbReference type="SAM" id="SignalP"/>
    </source>
</evidence>
<accession>A0AAV5WJX3</accession>
<protein>
    <submittedName>
        <fullName evidence="3">Uncharacterized protein</fullName>
    </submittedName>
</protein>
<dbReference type="Proteomes" id="UP001432322">
    <property type="component" value="Unassembled WGS sequence"/>
</dbReference>
<dbReference type="AlphaFoldDB" id="A0AAV5WJX3"/>
<keyword evidence="1" id="KW-0812">Transmembrane</keyword>